<comment type="caution">
    <text evidence="2">The sequence shown here is derived from an EMBL/GenBank/DDBJ whole genome shotgun (WGS) entry which is preliminary data.</text>
</comment>
<evidence type="ECO:0000313" key="2">
    <source>
        <dbReference type="EMBL" id="MBT1703974.1"/>
    </source>
</evidence>
<gene>
    <name evidence="2" type="ORF">KK060_11825</name>
</gene>
<sequence>MKFFISKPLFIAIVAVLGSVLFFSNASAQQQKRIIQLSGVVMDTVEGPLPGVHVYVPKAGRGVTTNSVGFFSMPVLAGDSIVISSVGYQRQHYIVPAGTAEYLTIIVPMVQDVTYLREVEIVPYPTEEVFKEAVLALNLPQDNGIDAKSMNQELLALILKTTPMDGPQNQKYYLNQWAASQNDKFMPVTNPFLNPFNWVKFFNGLKNNKKK</sequence>
<protein>
    <submittedName>
        <fullName evidence="2">Carboxypeptidase-like regulatory domain-containing protein</fullName>
    </submittedName>
</protein>
<accession>A0ABS5VR97</accession>
<keyword evidence="1" id="KW-0732">Signal</keyword>
<dbReference type="EMBL" id="JAHESD010000023">
    <property type="protein sequence ID" value="MBT1703974.1"/>
    <property type="molecule type" value="Genomic_DNA"/>
</dbReference>
<dbReference type="Pfam" id="PF13715">
    <property type="entry name" value="CarbopepD_reg_2"/>
    <property type="match status" value="1"/>
</dbReference>
<name>A0ABS5VR97_9BACT</name>
<evidence type="ECO:0000256" key="1">
    <source>
        <dbReference type="SAM" id="SignalP"/>
    </source>
</evidence>
<feature type="chain" id="PRO_5046583011" evidence="1">
    <location>
        <begin position="29"/>
        <end position="211"/>
    </location>
</feature>
<evidence type="ECO:0000313" key="3">
    <source>
        <dbReference type="Proteomes" id="UP000772618"/>
    </source>
</evidence>
<dbReference type="Proteomes" id="UP000772618">
    <property type="component" value="Unassembled WGS sequence"/>
</dbReference>
<dbReference type="SUPFAM" id="SSF49464">
    <property type="entry name" value="Carboxypeptidase regulatory domain-like"/>
    <property type="match status" value="1"/>
</dbReference>
<organism evidence="2 3">
    <name type="scientific">Chryseosolibacter indicus</name>
    <dbReference type="NCBI Taxonomy" id="2782351"/>
    <lineage>
        <taxon>Bacteria</taxon>
        <taxon>Pseudomonadati</taxon>
        <taxon>Bacteroidota</taxon>
        <taxon>Cytophagia</taxon>
        <taxon>Cytophagales</taxon>
        <taxon>Chryseotaleaceae</taxon>
        <taxon>Chryseosolibacter</taxon>
    </lineage>
</organism>
<dbReference type="InterPro" id="IPR008969">
    <property type="entry name" value="CarboxyPept-like_regulatory"/>
</dbReference>
<dbReference type="RefSeq" id="WP_254153935.1">
    <property type="nucleotide sequence ID" value="NZ_JAHESD010000023.1"/>
</dbReference>
<keyword evidence="3" id="KW-1185">Reference proteome</keyword>
<proteinExistence type="predicted"/>
<feature type="signal peptide" evidence="1">
    <location>
        <begin position="1"/>
        <end position="28"/>
    </location>
</feature>
<reference evidence="2 3" key="1">
    <citation type="submission" date="2021-05" db="EMBL/GenBank/DDBJ databases">
        <title>A Polyphasic approach of four new species of the genus Ohtaekwangia: Ohtaekwangia histidinii sp. nov., Ohtaekwangia cretensis sp. nov., Ohtaekwangia indiensis sp. nov., Ohtaekwangia reichenbachii sp. nov. from diverse environment.</title>
        <authorList>
            <person name="Octaviana S."/>
        </authorList>
    </citation>
    <scope>NUCLEOTIDE SEQUENCE [LARGE SCALE GENOMIC DNA]</scope>
    <source>
        <strain evidence="2 3">PWU20</strain>
    </source>
</reference>